<accession>A0AAP0L1J6</accession>
<evidence type="ECO:0000256" key="1">
    <source>
        <dbReference type="ARBA" id="ARBA00009744"/>
    </source>
</evidence>
<comment type="caution">
    <text evidence="3">The sequence shown here is derived from an EMBL/GenBank/DDBJ whole genome shotgun (WGS) entry which is preliminary data.</text>
</comment>
<dbReference type="GO" id="GO:0005634">
    <property type="term" value="C:nucleus"/>
    <property type="evidence" value="ECO:0007669"/>
    <property type="project" value="TreeGrafter"/>
</dbReference>
<dbReference type="Pfam" id="PF00407">
    <property type="entry name" value="Bet_v_1"/>
    <property type="match status" value="1"/>
</dbReference>
<dbReference type="GO" id="GO:0038023">
    <property type="term" value="F:signaling receptor activity"/>
    <property type="evidence" value="ECO:0007669"/>
    <property type="project" value="TreeGrafter"/>
</dbReference>
<gene>
    <name evidence="3" type="ORF">Syun_007985</name>
</gene>
<dbReference type="CDD" id="cd07816">
    <property type="entry name" value="Bet_v1-like"/>
    <property type="match status" value="1"/>
</dbReference>
<name>A0AAP0L1J6_9MAGN</name>
<dbReference type="GO" id="GO:0006952">
    <property type="term" value="P:defense response"/>
    <property type="evidence" value="ECO:0007669"/>
    <property type="project" value="InterPro"/>
</dbReference>
<evidence type="ECO:0000259" key="2">
    <source>
        <dbReference type="Pfam" id="PF00407"/>
    </source>
</evidence>
<dbReference type="GO" id="GO:0009738">
    <property type="term" value="P:abscisic acid-activated signaling pathway"/>
    <property type="evidence" value="ECO:0007669"/>
    <property type="project" value="TreeGrafter"/>
</dbReference>
<dbReference type="PANTHER" id="PTHR31213">
    <property type="entry name" value="OS08G0374000 PROTEIN-RELATED"/>
    <property type="match status" value="1"/>
</dbReference>
<feature type="domain" description="Bet v I/Major latex protein" evidence="2">
    <location>
        <begin position="45"/>
        <end position="131"/>
    </location>
</feature>
<evidence type="ECO:0000313" key="4">
    <source>
        <dbReference type="Proteomes" id="UP001420932"/>
    </source>
</evidence>
<dbReference type="Proteomes" id="UP001420932">
    <property type="component" value="Unassembled WGS sequence"/>
</dbReference>
<dbReference type="Gene3D" id="3.30.530.20">
    <property type="match status" value="2"/>
</dbReference>
<dbReference type="InterPro" id="IPR000916">
    <property type="entry name" value="Bet_v_I/MLP"/>
</dbReference>
<proteinExistence type="inferred from homology"/>
<dbReference type="PANTHER" id="PTHR31213:SF201">
    <property type="entry name" value="OS03G0300400 PROTEIN"/>
    <property type="match status" value="1"/>
</dbReference>
<comment type="similarity">
    <text evidence="1">Belongs to the BetVI family.</text>
</comment>
<dbReference type="InterPro" id="IPR050279">
    <property type="entry name" value="Plant_def-hormone_signal"/>
</dbReference>
<reference evidence="3 4" key="1">
    <citation type="submission" date="2024-01" db="EMBL/GenBank/DDBJ databases">
        <title>Genome assemblies of Stephania.</title>
        <authorList>
            <person name="Yang L."/>
        </authorList>
    </citation>
    <scope>NUCLEOTIDE SEQUENCE [LARGE SCALE GENOMIC DNA]</scope>
    <source>
        <strain evidence="3">YNDBR</strain>
        <tissue evidence="3">Leaf</tissue>
    </source>
</reference>
<keyword evidence="4" id="KW-1185">Reference proteome</keyword>
<dbReference type="InterPro" id="IPR023393">
    <property type="entry name" value="START-like_dom_sf"/>
</dbReference>
<dbReference type="GO" id="GO:0004864">
    <property type="term" value="F:protein phosphatase inhibitor activity"/>
    <property type="evidence" value="ECO:0007669"/>
    <property type="project" value="TreeGrafter"/>
</dbReference>
<dbReference type="EMBL" id="JBBNAF010000003">
    <property type="protein sequence ID" value="KAK9161644.1"/>
    <property type="molecule type" value="Genomic_DNA"/>
</dbReference>
<sequence>MAVHTFTAEFESPIAPARLFNASVLHLHEIAHKVMPVLVKILPFKNVKERIEELDKEKFACKYSNIEGGTLGTKYKSFVNKVWFEPSGNGGSICKMEGEVESLECVQYTEEDKEESKGGSLATYKAVDEYLQANPDVFA</sequence>
<evidence type="ECO:0000313" key="3">
    <source>
        <dbReference type="EMBL" id="KAK9161644.1"/>
    </source>
</evidence>
<organism evidence="3 4">
    <name type="scientific">Stephania yunnanensis</name>
    <dbReference type="NCBI Taxonomy" id="152371"/>
    <lineage>
        <taxon>Eukaryota</taxon>
        <taxon>Viridiplantae</taxon>
        <taxon>Streptophyta</taxon>
        <taxon>Embryophyta</taxon>
        <taxon>Tracheophyta</taxon>
        <taxon>Spermatophyta</taxon>
        <taxon>Magnoliopsida</taxon>
        <taxon>Ranunculales</taxon>
        <taxon>Menispermaceae</taxon>
        <taxon>Menispermoideae</taxon>
        <taxon>Cissampelideae</taxon>
        <taxon>Stephania</taxon>
    </lineage>
</organism>
<dbReference type="SUPFAM" id="SSF55961">
    <property type="entry name" value="Bet v1-like"/>
    <property type="match status" value="1"/>
</dbReference>
<dbReference type="FunFam" id="3.30.530.20:FF:000007">
    <property type="entry name" value="Major pollen allergen Bet v 1-A"/>
    <property type="match status" value="1"/>
</dbReference>
<dbReference type="GO" id="GO:0010427">
    <property type="term" value="F:abscisic acid binding"/>
    <property type="evidence" value="ECO:0007669"/>
    <property type="project" value="TreeGrafter"/>
</dbReference>
<protein>
    <recommendedName>
        <fullName evidence="2">Bet v I/Major latex protein domain-containing protein</fullName>
    </recommendedName>
</protein>
<dbReference type="GO" id="GO:0005737">
    <property type="term" value="C:cytoplasm"/>
    <property type="evidence" value="ECO:0007669"/>
    <property type="project" value="TreeGrafter"/>
</dbReference>
<dbReference type="AlphaFoldDB" id="A0AAP0L1J6"/>